<sequence length="758" mass="85065">MQSRFLFVLFIMLSLTALAQSPVDIENVTDAQVEQFLKEAEERGLTEQEIEAAARLNGYSAQEIAMIRERIERLKSGENTLNKETVSDGKREQLGEVAKRTDLQVDDKTEVGKKTEIYGRSIFRNQNLTFEPNLRLPTPPNYTLGPDDELMIDITGYAFQHYDVKVSPEGTIQLESLSPFQVSGLTIEQAKVKIKDRLKLLFGGLRNNSLGLDVTLGDVRSIQVNILGEIEKPGTYTLSAFSTPLNALYLSGGPTVNGSFRTIKVLRQNQLVQEVDLYQLLNSGQYTNLLLKDGDVIFVPVAERKVELEGEVKRAMIYELKAEESLADAIQYAGNFSEQAYTNSVKITRYTGKEKKLVTLGEEQFDDFLLKNGDHIFIGAVLDRVENQVEVLGAVFRPGTYALEEELKTVGDLIKIAEGLKEDAFKTRVILRRENDHLDTEIITLNLMNSTDWEIPLKREDILIIKSYSELREVRSVEIKGAIVEPGEYEFQENMSVNDLIFMAGGLADGAEKGNIEIARRVKEGDLSSKNVEIIPFDTSDDLISMELTLRPFDQVYVREIANYEEQQIVKIVGQVKYPGEYVIQNRGETIADLVSRAGGLLKGAYVEGAKFYKEEKLVALDLKNVLSSANKIGNLVLQEGDSLFIPKKMDYVFVKGQVLNPTIVAYDPAFEFKDYIAQAGGYTDSAYVRKAYVRYANGLTDRTRSFLGIKDRPETARGMEIVVPTRTKYRWTAAERIAVSSAMVSIATIMVTIVRIL</sequence>
<keyword evidence="14" id="KW-0449">Lipoprotein</keyword>
<dbReference type="Pfam" id="PF22461">
    <property type="entry name" value="SLBB_2"/>
    <property type="match status" value="2"/>
</dbReference>
<evidence type="ECO:0000256" key="2">
    <source>
        <dbReference type="ARBA" id="ARBA00009450"/>
    </source>
</evidence>
<evidence type="ECO:0000256" key="8">
    <source>
        <dbReference type="ARBA" id="ARBA00023047"/>
    </source>
</evidence>
<feature type="domain" description="Soluble ligand binding" evidence="17">
    <location>
        <begin position="306"/>
        <end position="350"/>
    </location>
</feature>
<evidence type="ECO:0000256" key="10">
    <source>
        <dbReference type="ARBA" id="ARBA00023114"/>
    </source>
</evidence>
<dbReference type="PANTHER" id="PTHR33619:SF3">
    <property type="entry name" value="POLYSACCHARIDE EXPORT PROTEIN GFCE-RELATED"/>
    <property type="match status" value="1"/>
</dbReference>
<dbReference type="GO" id="GO:0006811">
    <property type="term" value="P:monoatomic ion transport"/>
    <property type="evidence" value="ECO:0007669"/>
    <property type="project" value="UniProtKB-KW"/>
</dbReference>
<comment type="similarity">
    <text evidence="2">Belongs to the BexD/CtrA/VexA family.</text>
</comment>
<evidence type="ECO:0008006" key="21">
    <source>
        <dbReference type="Google" id="ProtNLM"/>
    </source>
</evidence>
<evidence type="ECO:0000256" key="1">
    <source>
        <dbReference type="ARBA" id="ARBA00004571"/>
    </source>
</evidence>
<keyword evidence="3" id="KW-0813">Transport</keyword>
<feature type="domain" description="Soluble ligand binding" evidence="17">
    <location>
        <begin position="389"/>
        <end position="433"/>
    </location>
</feature>
<dbReference type="PANTHER" id="PTHR33619">
    <property type="entry name" value="POLYSACCHARIDE EXPORT PROTEIN GFCE-RELATED"/>
    <property type="match status" value="1"/>
</dbReference>
<keyword evidence="8" id="KW-0625">Polysaccharide transport</keyword>
<keyword evidence="6" id="KW-0812">Transmembrane</keyword>
<evidence type="ECO:0000259" key="17">
    <source>
        <dbReference type="Pfam" id="PF10531"/>
    </source>
</evidence>
<gene>
    <name evidence="19" type="ORF">AFM12_07970</name>
</gene>
<evidence type="ECO:0000256" key="9">
    <source>
        <dbReference type="ARBA" id="ARBA00023065"/>
    </source>
</evidence>
<keyword evidence="11" id="KW-0472">Membrane</keyword>
<dbReference type="Pfam" id="PF02563">
    <property type="entry name" value="Poly_export"/>
    <property type="match status" value="1"/>
</dbReference>
<evidence type="ECO:0000256" key="5">
    <source>
        <dbReference type="ARBA" id="ARBA00022597"/>
    </source>
</evidence>
<evidence type="ECO:0000256" key="3">
    <source>
        <dbReference type="ARBA" id="ARBA00022448"/>
    </source>
</evidence>
<evidence type="ECO:0000256" key="4">
    <source>
        <dbReference type="ARBA" id="ARBA00022452"/>
    </source>
</evidence>
<feature type="signal peptide" evidence="15">
    <location>
        <begin position="1"/>
        <end position="19"/>
    </location>
</feature>
<evidence type="ECO:0000259" key="18">
    <source>
        <dbReference type="Pfam" id="PF22461"/>
    </source>
</evidence>
<organism evidence="19 20">
    <name type="scientific">Jiulongibacter sediminis</name>
    <dbReference type="NCBI Taxonomy" id="1605367"/>
    <lineage>
        <taxon>Bacteria</taxon>
        <taxon>Pseudomonadati</taxon>
        <taxon>Bacteroidota</taxon>
        <taxon>Cytophagia</taxon>
        <taxon>Cytophagales</taxon>
        <taxon>Leadbetterellaceae</taxon>
        <taxon>Jiulongibacter</taxon>
    </lineage>
</organism>
<feature type="domain" description="SLBB" evidence="18">
    <location>
        <begin position="568"/>
        <end position="646"/>
    </location>
</feature>
<dbReference type="GO" id="GO:0015288">
    <property type="term" value="F:porin activity"/>
    <property type="evidence" value="ECO:0007669"/>
    <property type="project" value="UniProtKB-KW"/>
</dbReference>
<proteinExistence type="inferred from homology"/>
<dbReference type="InterPro" id="IPR003715">
    <property type="entry name" value="Poly_export_N"/>
</dbReference>
<evidence type="ECO:0000259" key="16">
    <source>
        <dbReference type="Pfam" id="PF02563"/>
    </source>
</evidence>
<dbReference type="STRING" id="1605367.AFM12_07970"/>
<comment type="caution">
    <text evidence="19">The sequence shown here is derived from an EMBL/GenBank/DDBJ whole genome shotgun (WGS) entry which is preliminary data.</text>
</comment>
<protein>
    <recommendedName>
        <fullName evidence="21">Sugar transporter</fullName>
    </recommendedName>
</protein>
<evidence type="ECO:0000256" key="15">
    <source>
        <dbReference type="SAM" id="SignalP"/>
    </source>
</evidence>
<dbReference type="GO" id="GO:0015159">
    <property type="term" value="F:polysaccharide transmembrane transporter activity"/>
    <property type="evidence" value="ECO:0007669"/>
    <property type="project" value="InterPro"/>
</dbReference>
<keyword evidence="5" id="KW-0762">Sugar transport</keyword>
<keyword evidence="4" id="KW-1134">Transmembrane beta strand</keyword>
<keyword evidence="12" id="KW-0564">Palmitate</keyword>
<keyword evidence="20" id="KW-1185">Reference proteome</keyword>
<dbReference type="PATRIC" id="fig|1605367.3.peg.2975"/>
<feature type="domain" description="Polysaccharide export protein N-terminal" evidence="16">
    <location>
        <begin position="137"/>
        <end position="199"/>
    </location>
</feature>
<evidence type="ECO:0000313" key="20">
    <source>
        <dbReference type="Proteomes" id="UP000050454"/>
    </source>
</evidence>
<feature type="domain" description="Soluble ligand binding" evidence="17">
    <location>
        <begin position="652"/>
        <end position="694"/>
    </location>
</feature>
<dbReference type="GO" id="GO:0009279">
    <property type="term" value="C:cell outer membrane"/>
    <property type="evidence" value="ECO:0007669"/>
    <property type="project" value="UniProtKB-SubCell"/>
</dbReference>
<feature type="chain" id="PRO_5006136652" description="Sugar transporter" evidence="15">
    <location>
        <begin position="20"/>
        <end position="758"/>
    </location>
</feature>
<keyword evidence="10" id="KW-0626">Porin</keyword>
<dbReference type="Proteomes" id="UP000050454">
    <property type="component" value="Unassembled WGS sequence"/>
</dbReference>
<name>A0A0P7C5G5_9BACT</name>
<evidence type="ECO:0000256" key="14">
    <source>
        <dbReference type="ARBA" id="ARBA00023288"/>
    </source>
</evidence>
<accession>A0A0P7C5G5</accession>
<dbReference type="InterPro" id="IPR054765">
    <property type="entry name" value="SLBB_dom"/>
</dbReference>
<dbReference type="AlphaFoldDB" id="A0A0P7C5G5"/>
<evidence type="ECO:0000256" key="11">
    <source>
        <dbReference type="ARBA" id="ARBA00023136"/>
    </source>
</evidence>
<keyword evidence="7 15" id="KW-0732">Signal</keyword>
<evidence type="ECO:0000313" key="19">
    <source>
        <dbReference type="EMBL" id="KPM48546.1"/>
    </source>
</evidence>
<feature type="domain" description="SLBB" evidence="18">
    <location>
        <begin position="223"/>
        <end position="299"/>
    </location>
</feature>
<evidence type="ECO:0000256" key="6">
    <source>
        <dbReference type="ARBA" id="ARBA00022692"/>
    </source>
</evidence>
<dbReference type="InterPro" id="IPR019554">
    <property type="entry name" value="Soluble_ligand-bd"/>
</dbReference>
<dbReference type="InterPro" id="IPR049712">
    <property type="entry name" value="Poly_export"/>
</dbReference>
<dbReference type="Gene3D" id="3.10.560.10">
    <property type="entry name" value="Outer membrane lipoprotein wza domain like"/>
    <property type="match status" value="6"/>
</dbReference>
<evidence type="ECO:0000256" key="7">
    <source>
        <dbReference type="ARBA" id="ARBA00022729"/>
    </source>
</evidence>
<keyword evidence="13" id="KW-0998">Cell outer membrane</keyword>
<dbReference type="EMBL" id="LGTQ01000006">
    <property type="protein sequence ID" value="KPM48546.1"/>
    <property type="molecule type" value="Genomic_DNA"/>
</dbReference>
<dbReference type="GO" id="GO:0046930">
    <property type="term" value="C:pore complex"/>
    <property type="evidence" value="ECO:0007669"/>
    <property type="project" value="UniProtKB-KW"/>
</dbReference>
<evidence type="ECO:0000256" key="12">
    <source>
        <dbReference type="ARBA" id="ARBA00023139"/>
    </source>
</evidence>
<comment type="subcellular location">
    <subcellularLocation>
        <location evidence="1">Cell outer membrane</location>
        <topology evidence="1">Multi-pass membrane protein</topology>
    </subcellularLocation>
</comment>
<keyword evidence="9" id="KW-0406">Ion transport</keyword>
<evidence type="ECO:0000256" key="13">
    <source>
        <dbReference type="ARBA" id="ARBA00023237"/>
    </source>
</evidence>
<reference evidence="19 20" key="1">
    <citation type="submission" date="2015-07" db="EMBL/GenBank/DDBJ databases">
        <title>The draft genome sequence of Leadbetterella sp. JN14-9.</title>
        <authorList>
            <person name="Liu Y."/>
            <person name="Du J."/>
            <person name="Shao Z."/>
        </authorList>
    </citation>
    <scope>NUCLEOTIDE SEQUENCE [LARGE SCALE GENOMIC DNA]</scope>
    <source>
        <strain evidence="19 20">JN14-9</strain>
    </source>
</reference>
<dbReference type="Pfam" id="PF10531">
    <property type="entry name" value="SLBB"/>
    <property type="match status" value="4"/>
</dbReference>
<feature type="domain" description="Soluble ligand binding" evidence="17">
    <location>
        <begin position="477"/>
        <end position="525"/>
    </location>
</feature>